<dbReference type="PROSITE" id="PS50893">
    <property type="entry name" value="ABC_TRANSPORTER_2"/>
    <property type="match status" value="1"/>
</dbReference>
<evidence type="ECO:0000256" key="1">
    <source>
        <dbReference type="ARBA" id="ARBA00005417"/>
    </source>
</evidence>
<dbReference type="Gene3D" id="3.40.50.300">
    <property type="entry name" value="P-loop containing nucleotide triphosphate hydrolases"/>
    <property type="match status" value="1"/>
</dbReference>
<evidence type="ECO:0000256" key="2">
    <source>
        <dbReference type="ARBA" id="ARBA00022448"/>
    </source>
</evidence>
<dbReference type="SUPFAM" id="SSF52540">
    <property type="entry name" value="P-loop containing nucleoside triphosphate hydrolases"/>
    <property type="match status" value="1"/>
</dbReference>
<dbReference type="RefSeq" id="WP_032118348.1">
    <property type="nucleotide sequence ID" value="NZ_JACOOO010000038.1"/>
</dbReference>
<dbReference type="GO" id="GO:0005524">
    <property type="term" value="F:ATP binding"/>
    <property type="evidence" value="ECO:0007669"/>
    <property type="project" value="UniProtKB-KW"/>
</dbReference>
<keyword evidence="4 6" id="KW-0067">ATP-binding</keyword>
<gene>
    <name evidence="6" type="ORF">H8S20_16530</name>
</gene>
<dbReference type="Pfam" id="PF08352">
    <property type="entry name" value="oligo_HPY"/>
    <property type="match status" value="1"/>
</dbReference>
<protein>
    <submittedName>
        <fullName evidence="6">ABC transporter ATP-binding protein</fullName>
    </submittedName>
</protein>
<sequence length="297" mass="33786">MNREKLLEIKNLKQYFTLNNKKIVKAIDDVSLDIYKGEFLGVIGESGSGKSTLGKSIVGINSITDGEIKYNGITISGKKLKKTQREIISKKIQFIFQDSTSSLNSRMTVKNIIEEPMRLQKLYSSKAEREKVVYDLLEVVGLDRSSINKYPYDLSGGQRQRVAIARAISTKPECIIADEPIASLDVSMQAQIINLFKKLKSNKNLTFIFISHDLSMVRYISDRIAVIYKGKIVEVAPTDELYSNPIHPYTKMLLNSDLQDENNLFTMKNKSISKCCNEKVKWIEVSKDHFVLFDKLI</sequence>
<dbReference type="PROSITE" id="PS00211">
    <property type="entry name" value="ABC_TRANSPORTER_1"/>
    <property type="match status" value="1"/>
</dbReference>
<evidence type="ECO:0000256" key="4">
    <source>
        <dbReference type="ARBA" id="ARBA00022840"/>
    </source>
</evidence>
<dbReference type="InterPro" id="IPR017871">
    <property type="entry name" value="ABC_transporter-like_CS"/>
</dbReference>
<keyword evidence="2" id="KW-0813">Transport</keyword>
<dbReference type="PANTHER" id="PTHR43776:SF7">
    <property type="entry name" value="D,D-DIPEPTIDE TRANSPORT ATP-BINDING PROTEIN DDPF-RELATED"/>
    <property type="match status" value="1"/>
</dbReference>
<name>A0ABR7DG99_9CLOT</name>
<evidence type="ECO:0000256" key="3">
    <source>
        <dbReference type="ARBA" id="ARBA00022741"/>
    </source>
</evidence>
<dbReference type="Pfam" id="PF00005">
    <property type="entry name" value="ABC_tran"/>
    <property type="match status" value="1"/>
</dbReference>
<reference evidence="6 7" key="1">
    <citation type="submission" date="2020-08" db="EMBL/GenBank/DDBJ databases">
        <title>Genome public.</title>
        <authorList>
            <person name="Liu C."/>
            <person name="Sun Q."/>
        </authorList>
    </citation>
    <scope>NUCLEOTIDE SEQUENCE [LARGE SCALE GENOMIC DNA]</scope>
    <source>
        <strain evidence="6 7">NSJ-6</strain>
    </source>
</reference>
<feature type="domain" description="ABC transporter" evidence="5">
    <location>
        <begin position="7"/>
        <end position="254"/>
    </location>
</feature>
<dbReference type="Proteomes" id="UP000596929">
    <property type="component" value="Unassembled WGS sequence"/>
</dbReference>
<dbReference type="CDD" id="cd03257">
    <property type="entry name" value="ABC_NikE_OppD_transporters"/>
    <property type="match status" value="1"/>
</dbReference>
<evidence type="ECO:0000259" key="5">
    <source>
        <dbReference type="PROSITE" id="PS50893"/>
    </source>
</evidence>
<dbReference type="InterPro" id="IPR027417">
    <property type="entry name" value="P-loop_NTPase"/>
</dbReference>
<keyword evidence="7" id="KW-1185">Reference proteome</keyword>
<accession>A0ABR7DG99</accession>
<comment type="similarity">
    <text evidence="1">Belongs to the ABC transporter superfamily.</text>
</comment>
<proteinExistence type="inferred from homology"/>
<dbReference type="InterPro" id="IPR003593">
    <property type="entry name" value="AAA+_ATPase"/>
</dbReference>
<evidence type="ECO:0000313" key="7">
    <source>
        <dbReference type="Proteomes" id="UP000596929"/>
    </source>
</evidence>
<dbReference type="InterPro" id="IPR050319">
    <property type="entry name" value="ABC_transp_ATP-bind"/>
</dbReference>
<dbReference type="InterPro" id="IPR013563">
    <property type="entry name" value="Oligopep_ABC_C"/>
</dbReference>
<organism evidence="6 7">
    <name type="scientific">Clostridium hominis</name>
    <dbReference type="NCBI Taxonomy" id="2763036"/>
    <lineage>
        <taxon>Bacteria</taxon>
        <taxon>Bacillati</taxon>
        <taxon>Bacillota</taxon>
        <taxon>Clostridia</taxon>
        <taxon>Eubacteriales</taxon>
        <taxon>Clostridiaceae</taxon>
        <taxon>Clostridium</taxon>
    </lineage>
</organism>
<dbReference type="SMART" id="SM00382">
    <property type="entry name" value="AAA"/>
    <property type="match status" value="1"/>
</dbReference>
<keyword evidence="3" id="KW-0547">Nucleotide-binding</keyword>
<evidence type="ECO:0000313" key="6">
    <source>
        <dbReference type="EMBL" id="MBC5630467.1"/>
    </source>
</evidence>
<comment type="caution">
    <text evidence="6">The sequence shown here is derived from an EMBL/GenBank/DDBJ whole genome shotgun (WGS) entry which is preliminary data.</text>
</comment>
<dbReference type="InterPro" id="IPR003439">
    <property type="entry name" value="ABC_transporter-like_ATP-bd"/>
</dbReference>
<dbReference type="EMBL" id="JACOOO010000038">
    <property type="protein sequence ID" value="MBC5630467.1"/>
    <property type="molecule type" value="Genomic_DNA"/>
</dbReference>
<dbReference type="PANTHER" id="PTHR43776">
    <property type="entry name" value="TRANSPORT ATP-BINDING PROTEIN"/>
    <property type="match status" value="1"/>
</dbReference>